<organism evidence="2 3">
    <name type="scientific">Bifidobacterium xylocopae</name>
    <dbReference type="NCBI Taxonomy" id="2493119"/>
    <lineage>
        <taxon>Bacteria</taxon>
        <taxon>Bacillati</taxon>
        <taxon>Actinomycetota</taxon>
        <taxon>Actinomycetes</taxon>
        <taxon>Bifidobacteriales</taxon>
        <taxon>Bifidobacteriaceae</taxon>
        <taxon>Bifidobacterium</taxon>
    </lineage>
</organism>
<dbReference type="InterPro" id="IPR000835">
    <property type="entry name" value="HTH_MarR-typ"/>
</dbReference>
<dbReference type="SMART" id="SM00347">
    <property type="entry name" value="HTH_MARR"/>
    <property type="match status" value="1"/>
</dbReference>
<dbReference type="GO" id="GO:0003700">
    <property type="term" value="F:DNA-binding transcription factor activity"/>
    <property type="evidence" value="ECO:0007669"/>
    <property type="project" value="InterPro"/>
</dbReference>
<dbReference type="SUPFAM" id="SSF46785">
    <property type="entry name" value="Winged helix' DNA-binding domain"/>
    <property type="match status" value="1"/>
</dbReference>
<dbReference type="AlphaFoldDB" id="A0A366KEA6"/>
<accession>A0A366KEA6</accession>
<evidence type="ECO:0000313" key="2">
    <source>
        <dbReference type="EMBL" id="RBP99538.1"/>
    </source>
</evidence>
<evidence type="ECO:0000313" key="3">
    <source>
        <dbReference type="Proteomes" id="UP000252345"/>
    </source>
</evidence>
<sequence>MAQHQQYHLLSGYIASIYRQSKSEFKRRIAIPTCSGTQSDLLVFLYDHPGLCQRQIAEFMGVDPSLLARDIKALVGQGLVDCRPNPADRRAKIVALTGQGAKLAKDRIRDINAWWADFFQHEPGLDPKSLYQGLVSVSRHLQTEAS</sequence>
<reference evidence="2 3" key="1">
    <citation type="submission" date="2017-10" db="EMBL/GenBank/DDBJ databases">
        <title>Bifidobacterium xylocopum sp. nov. and Bifidobacterium aemilianum sp. nov., from the carpenter bee (Xylocopa violacea) digestive tract.</title>
        <authorList>
            <person name="Alberoni D."/>
            <person name="Baffoni L."/>
            <person name="Di Gioia D."/>
            <person name="Gaggia F."/>
            <person name="Biavati B."/>
        </authorList>
    </citation>
    <scope>NUCLEOTIDE SEQUENCE [LARGE SCALE GENOMIC DNA]</scope>
    <source>
        <strain evidence="2 3">XV2</strain>
    </source>
</reference>
<dbReference type="GO" id="GO:0006950">
    <property type="term" value="P:response to stress"/>
    <property type="evidence" value="ECO:0007669"/>
    <property type="project" value="TreeGrafter"/>
</dbReference>
<feature type="domain" description="HTH marR-type" evidence="1">
    <location>
        <begin position="7"/>
        <end position="146"/>
    </location>
</feature>
<dbReference type="Gene3D" id="1.10.10.10">
    <property type="entry name" value="Winged helix-like DNA-binding domain superfamily/Winged helix DNA-binding domain"/>
    <property type="match status" value="1"/>
</dbReference>
<comment type="caution">
    <text evidence="2">The sequence shown here is derived from an EMBL/GenBank/DDBJ whole genome shotgun (WGS) entry which is preliminary data.</text>
</comment>
<dbReference type="Pfam" id="PF01047">
    <property type="entry name" value="MarR"/>
    <property type="match status" value="1"/>
</dbReference>
<dbReference type="OrthoDB" id="8966183at2"/>
<dbReference type="PROSITE" id="PS50995">
    <property type="entry name" value="HTH_MARR_2"/>
    <property type="match status" value="1"/>
</dbReference>
<name>A0A366KEA6_9BIFI</name>
<gene>
    <name evidence="2" type="ORF">CRD59_03145</name>
</gene>
<dbReference type="Proteomes" id="UP000252345">
    <property type="component" value="Unassembled WGS sequence"/>
</dbReference>
<protein>
    <submittedName>
        <fullName evidence="2">Transcriptional regulator</fullName>
    </submittedName>
</protein>
<dbReference type="InterPro" id="IPR036390">
    <property type="entry name" value="WH_DNA-bd_sf"/>
</dbReference>
<dbReference type="EMBL" id="PDCH01000004">
    <property type="protein sequence ID" value="RBP99538.1"/>
    <property type="molecule type" value="Genomic_DNA"/>
</dbReference>
<dbReference type="InterPro" id="IPR036388">
    <property type="entry name" value="WH-like_DNA-bd_sf"/>
</dbReference>
<evidence type="ECO:0000259" key="1">
    <source>
        <dbReference type="PROSITE" id="PS50995"/>
    </source>
</evidence>
<dbReference type="PANTHER" id="PTHR33164">
    <property type="entry name" value="TRANSCRIPTIONAL REGULATOR, MARR FAMILY"/>
    <property type="match status" value="1"/>
</dbReference>
<keyword evidence="3" id="KW-1185">Reference proteome</keyword>
<proteinExistence type="predicted"/>
<dbReference type="RefSeq" id="WP_113853150.1">
    <property type="nucleotide sequence ID" value="NZ_PDCH01000004.1"/>
</dbReference>
<dbReference type="InterPro" id="IPR039422">
    <property type="entry name" value="MarR/SlyA-like"/>
</dbReference>
<dbReference type="PANTHER" id="PTHR33164:SF43">
    <property type="entry name" value="HTH-TYPE TRANSCRIPTIONAL REPRESSOR YETL"/>
    <property type="match status" value="1"/>
</dbReference>